<accession>A0A5C8P261</accession>
<dbReference type="InterPro" id="IPR058624">
    <property type="entry name" value="MdtA-like_HH"/>
</dbReference>
<name>A0A5C8P261_9BURK</name>
<dbReference type="InterPro" id="IPR058625">
    <property type="entry name" value="MdtA-like_BSH"/>
</dbReference>
<dbReference type="GO" id="GO:0015562">
    <property type="term" value="F:efflux transmembrane transporter activity"/>
    <property type="evidence" value="ECO:0007669"/>
    <property type="project" value="TreeGrafter"/>
</dbReference>
<dbReference type="Gene3D" id="2.40.30.170">
    <property type="match status" value="1"/>
</dbReference>
<dbReference type="EMBL" id="VDUY01000002">
    <property type="protein sequence ID" value="TXL67374.1"/>
    <property type="molecule type" value="Genomic_DNA"/>
</dbReference>
<comment type="caution">
    <text evidence="5">The sequence shown here is derived from an EMBL/GenBank/DDBJ whole genome shotgun (WGS) entry which is preliminary data.</text>
</comment>
<feature type="domain" description="CzcB-like C-terminal circularly permuted SH3-like" evidence="4">
    <location>
        <begin position="390"/>
        <end position="430"/>
    </location>
</feature>
<dbReference type="InterPro" id="IPR058649">
    <property type="entry name" value="CzcB_C"/>
</dbReference>
<dbReference type="Pfam" id="PF25917">
    <property type="entry name" value="BSH_RND"/>
    <property type="match status" value="1"/>
</dbReference>
<evidence type="ECO:0000313" key="5">
    <source>
        <dbReference type="EMBL" id="TXL67374.1"/>
    </source>
</evidence>
<dbReference type="Pfam" id="PF25975">
    <property type="entry name" value="CzcB_C"/>
    <property type="match status" value="1"/>
</dbReference>
<protein>
    <submittedName>
        <fullName evidence="5">Efflux RND transporter periplasmic adaptor subunit</fullName>
    </submittedName>
</protein>
<dbReference type="Pfam" id="PF25876">
    <property type="entry name" value="HH_MFP_RND"/>
    <property type="match status" value="1"/>
</dbReference>
<evidence type="ECO:0000313" key="6">
    <source>
        <dbReference type="Proteomes" id="UP000321548"/>
    </source>
</evidence>
<evidence type="ECO:0000256" key="1">
    <source>
        <dbReference type="ARBA" id="ARBA00009477"/>
    </source>
</evidence>
<dbReference type="Proteomes" id="UP000321548">
    <property type="component" value="Unassembled WGS sequence"/>
</dbReference>
<reference evidence="5 6" key="1">
    <citation type="submission" date="2019-06" db="EMBL/GenBank/DDBJ databases">
        <title>Quisquiliibacterium sp. nov., isolated from a maize field.</title>
        <authorList>
            <person name="Lin S.-Y."/>
            <person name="Tsai C.-F."/>
            <person name="Young C.-C."/>
        </authorList>
    </citation>
    <scope>NUCLEOTIDE SEQUENCE [LARGE SCALE GENOMIC DNA]</scope>
    <source>
        <strain evidence="5 6">CC-CFT501</strain>
    </source>
</reference>
<dbReference type="OrthoDB" id="9806939at2"/>
<dbReference type="NCBIfam" id="TIGR01730">
    <property type="entry name" value="RND_mfp"/>
    <property type="match status" value="1"/>
</dbReference>
<evidence type="ECO:0000259" key="2">
    <source>
        <dbReference type="Pfam" id="PF25876"/>
    </source>
</evidence>
<sequence length="445" mass="46577">MRAGPSSPGADSRPWDAVLLRRGILTFRCRLKYYGGYTESAGCRHRSPGWNSQETQMNDPIRKPSAANAIAAATCRRPAVAAALALLLGVAFWMVGSGGLAGVRSAEARAAAESLAQAPRVPVATVGRDRFAQAESWDGTLQAVREATIGAQAQGRIVKLHVQAGDKVKAGQTLAEIDAREAALALSRDQAQLGESQATLAEARAAHARSRELFEKGFISKAALDQAAAALKVAEARQRQAQAGIGLSSVATDHTVVRAPWDGVVTAVPVQVGDLATPGRPLFELHAPDKLRAVAFLPNSRVADVAAASRAWVRLDATGQVGQVESAQIVAIPSADPGSGTTEIRIELPGGAASGADWVPGRHVRVAFELKSAQQALVVPATSLLFRGELVGVYVVTDSGFVLRAVRVGQRSGESVEILSGLREGERIALDPVRAGLKGAMSEAR</sequence>
<evidence type="ECO:0000259" key="3">
    <source>
        <dbReference type="Pfam" id="PF25917"/>
    </source>
</evidence>
<evidence type="ECO:0000259" key="4">
    <source>
        <dbReference type="Pfam" id="PF25975"/>
    </source>
</evidence>
<dbReference type="Gene3D" id="2.40.420.20">
    <property type="match status" value="1"/>
</dbReference>
<dbReference type="Gene3D" id="2.40.50.100">
    <property type="match status" value="1"/>
</dbReference>
<dbReference type="InterPro" id="IPR006143">
    <property type="entry name" value="RND_pump_MFP"/>
</dbReference>
<dbReference type="Gene3D" id="1.10.287.470">
    <property type="entry name" value="Helix hairpin bin"/>
    <property type="match status" value="1"/>
</dbReference>
<dbReference type="PANTHER" id="PTHR30469:SF18">
    <property type="entry name" value="RESISTANCE-NODULATION-CELL DIVISION (RND) EFFLUX MEMBRANE FUSION PROTEIN-RELATED"/>
    <property type="match status" value="1"/>
</dbReference>
<gene>
    <name evidence="5" type="ORF">FHP08_07185</name>
</gene>
<comment type="similarity">
    <text evidence="1">Belongs to the membrane fusion protein (MFP) (TC 8.A.1) family.</text>
</comment>
<feature type="domain" description="Multidrug resistance protein MdtA-like barrel-sandwich hybrid" evidence="3">
    <location>
        <begin position="145"/>
        <end position="281"/>
    </location>
</feature>
<dbReference type="SUPFAM" id="SSF111369">
    <property type="entry name" value="HlyD-like secretion proteins"/>
    <property type="match status" value="1"/>
</dbReference>
<keyword evidence="6" id="KW-1185">Reference proteome</keyword>
<dbReference type="PANTHER" id="PTHR30469">
    <property type="entry name" value="MULTIDRUG RESISTANCE PROTEIN MDTA"/>
    <property type="match status" value="1"/>
</dbReference>
<dbReference type="GO" id="GO:1990281">
    <property type="term" value="C:efflux pump complex"/>
    <property type="evidence" value="ECO:0007669"/>
    <property type="project" value="TreeGrafter"/>
</dbReference>
<proteinExistence type="inferred from homology"/>
<feature type="domain" description="Multidrug resistance protein MdtA-like alpha-helical hairpin" evidence="2">
    <location>
        <begin position="188"/>
        <end position="245"/>
    </location>
</feature>
<dbReference type="AlphaFoldDB" id="A0A5C8P261"/>
<organism evidence="5 6">
    <name type="scientific">Zeimonas arvi</name>
    <dbReference type="NCBI Taxonomy" id="2498847"/>
    <lineage>
        <taxon>Bacteria</taxon>
        <taxon>Pseudomonadati</taxon>
        <taxon>Pseudomonadota</taxon>
        <taxon>Betaproteobacteria</taxon>
        <taxon>Burkholderiales</taxon>
        <taxon>Burkholderiaceae</taxon>
        <taxon>Zeimonas</taxon>
    </lineage>
</organism>